<feature type="chain" id="PRO_5003458896" description="CD180 antigen" evidence="20">
    <location>
        <begin position="30"/>
        <end position="665"/>
    </location>
</feature>
<dbReference type="Pfam" id="PF13855">
    <property type="entry name" value="LRR_8"/>
    <property type="match status" value="3"/>
</dbReference>
<dbReference type="GO" id="GO:0034142">
    <property type="term" value="P:toll-like receptor 4 signaling pathway"/>
    <property type="evidence" value="ECO:0007669"/>
    <property type="project" value="TreeGrafter"/>
</dbReference>
<evidence type="ECO:0000256" key="14">
    <source>
        <dbReference type="ARBA" id="ARBA00023198"/>
    </source>
</evidence>
<dbReference type="GO" id="GO:0002322">
    <property type="term" value="P:B cell proliferation involved in immune response"/>
    <property type="evidence" value="ECO:0007669"/>
    <property type="project" value="Ensembl"/>
</dbReference>
<comment type="subcellular location">
    <subcellularLocation>
        <location evidence="1">Cell membrane</location>
        <topology evidence="1">Single-pass type I membrane protein</topology>
    </subcellularLocation>
</comment>
<evidence type="ECO:0000256" key="3">
    <source>
        <dbReference type="ARBA" id="ARBA00022475"/>
    </source>
</evidence>
<keyword evidence="5" id="KW-0433">Leucine-rich repeat</keyword>
<dbReference type="Gene3D" id="3.80.10.10">
    <property type="entry name" value="Ribonuclease Inhibitor"/>
    <property type="match status" value="1"/>
</dbReference>
<evidence type="ECO:0000313" key="22">
    <source>
        <dbReference type="Ensembl" id="ENSSHAP00000014370.1"/>
    </source>
</evidence>
<evidence type="ECO:0000256" key="5">
    <source>
        <dbReference type="ARBA" id="ARBA00022614"/>
    </source>
</evidence>
<sequence>MTFVMAGYMSSCLLLTSLLTLQYIGAISATQMCTEVTVNLTYNCESLRLEEIPESLPATTKFLEFSFNFLPDLQNSTFGRLRDLVYLDLTRCEINWVHEDAFENNKDLSTIILTGNPLIFVADTAFEGPRALKHLTLTQTGITSVTFIPMQNLGNLETLHLGSNHLSSIQLPSTFPAHNLKVLDFEWNAIHHITKKDIVSLRQASNLSLNLKGNNILDIENGAFHSTAFQSLNFGGIFDISIVLKGLQNSTTQTLWLGSFQDIGNPQISSDMLEGMCNMSVEVLNLQSHHFLMSNTIFQCFTRLQELDLTQTHWNSLPSGIEGMNQLKKLVLNQNLFDNLCQISAASFPSLTHLYVKGNIHKLDFGTGCLEKLKNLLHLDLSNSKVASDTCCNVQLRNLSLLQYLNLSYNEPQTLESEAFRECPQLELLDFASTHLHTHASPSPFQNLHVLQVLNLSNCLVDTSNPQLLEGLQGLQHLDLDGNSFHSGILTKDNLLHTVDNLQVLVLSSCGLTALEHQAFGNLGKLRYLDLQHNSLTGSGLDAFSDLKETHLNLAANSIRIIPPNLLPVFSQQRIINLSHNPIDCSCSNIHFLNWYKENLHKISDPEETTCGDPPALNGVKLTNVTLSCAFSTVGIFFLVIFFLMGITFLIILIRRYVIRKYENI</sequence>
<evidence type="ECO:0000256" key="10">
    <source>
        <dbReference type="ARBA" id="ARBA00022989"/>
    </source>
</evidence>
<gene>
    <name evidence="22" type="primary">CD180</name>
</gene>
<keyword evidence="23" id="KW-1185">Reference proteome</keyword>
<evidence type="ECO:0000256" key="15">
    <source>
        <dbReference type="ARBA" id="ARBA00058093"/>
    </source>
</evidence>
<dbReference type="GO" id="GO:0005886">
    <property type="term" value="C:plasma membrane"/>
    <property type="evidence" value="ECO:0007669"/>
    <property type="project" value="UniProtKB-SubCell"/>
</dbReference>
<accession>G3WG15</accession>
<dbReference type="Proteomes" id="UP000007648">
    <property type="component" value="Unassembled WGS sequence"/>
</dbReference>
<dbReference type="GeneTree" id="ENSGT00940000161183"/>
<proteinExistence type="inferred from homology"/>
<evidence type="ECO:0000256" key="12">
    <source>
        <dbReference type="ARBA" id="ARBA00023170"/>
    </source>
</evidence>
<dbReference type="HOGENOM" id="CLU_006000_5_1_1"/>
<keyword evidence="14" id="KW-0395">Inflammatory response</keyword>
<dbReference type="GO" id="GO:0006954">
    <property type="term" value="P:inflammatory response"/>
    <property type="evidence" value="ECO:0007669"/>
    <property type="project" value="UniProtKB-KW"/>
</dbReference>
<dbReference type="InterPro" id="IPR041281">
    <property type="entry name" value="LRR_11"/>
</dbReference>
<dbReference type="FunFam" id="3.80.10.10:FF:000302">
    <property type="entry name" value="CD180 antigen"/>
    <property type="match status" value="1"/>
</dbReference>
<dbReference type="GO" id="GO:0031666">
    <property type="term" value="P:positive regulation of lipopolysaccharide-mediated signaling pathway"/>
    <property type="evidence" value="ECO:0007669"/>
    <property type="project" value="Ensembl"/>
</dbReference>
<organism evidence="22 23">
    <name type="scientific">Sarcophilus harrisii</name>
    <name type="common">Tasmanian devil</name>
    <name type="synonym">Sarcophilus laniarius</name>
    <dbReference type="NCBI Taxonomy" id="9305"/>
    <lineage>
        <taxon>Eukaryota</taxon>
        <taxon>Metazoa</taxon>
        <taxon>Chordata</taxon>
        <taxon>Craniata</taxon>
        <taxon>Vertebrata</taxon>
        <taxon>Euteleostomi</taxon>
        <taxon>Mammalia</taxon>
        <taxon>Metatheria</taxon>
        <taxon>Dasyuromorphia</taxon>
        <taxon>Dasyuridae</taxon>
        <taxon>Sarcophilus</taxon>
    </lineage>
</organism>
<dbReference type="SMART" id="SM00369">
    <property type="entry name" value="LRR_TYP"/>
    <property type="match status" value="9"/>
</dbReference>
<reference evidence="22" key="3">
    <citation type="submission" date="2025-09" db="UniProtKB">
        <authorList>
            <consortium name="Ensembl"/>
        </authorList>
    </citation>
    <scope>IDENTIFICATION</scope>
</reference>
<keyword evidence="11 19" id="KW-0472">Membrane</keyword>
<evidence type="ECO:0000256" key="1">
    <source>
        <dbReference type="ARBA" id="ARBA00004251"/>
    </source>
</evidence>
<keyword evidence="9" id="KW-0391">Immunity</keyword>
<keyword evidence="4" id="KW-0399">Innate immunity</keyword>
<keyword evidence="6 19" id="KW-0812">Transmembrane</keyword>
<dbReference type="GO" id="GO:0046696">
    <property type="term" value="C:lipopolysaccharide receptor complex"/>
    <property type="evidence" value="ECO:0007669"/>
    <property type="project" value="TreeGrafter"/>
</dbReference>
<keyword evidence="10 19" id="KW-1133">Transmembrane helix</keyword>
<dbReference type="PANTHER" id="PTHR24365:SF521">
    <property type="entry name" value="TOLL-LIKE RECEPTOR 4"/>
    <property type="match status" value="1"/>
</dbReference>
<evidence type="ECO:0000256" key="20">
    <source>
        <dbReference type="SAM" id="SignalP"/>
    </source>
</evidence>
<dbReference type="GO" id="GO:0005654">
    <property type="term" value="C:nucleoplasm"/>
    <property type="evidence" value="ECO:0007669"/>
    <property type="project" value="Ensembl"/>
</dbReference>
<evidence type="ECO:0000256" key="17">
    <source>
        <dbReference type="ARBA" id="ARBA00070259"/>
    </source>
</evidence>
<keyword evidence="13" id="KW-0325">Glycoprotein</keyword>
<keyword evidence="3" id="KW-1003">Cell membrane</keyword>
<dbReference type="GO" id="GO:0001875">
    <property type="term" value="F:lipopolysaccharide immune receptor activity"/>
    <property type="evidence" value="ECO:0007669"/>
    <property type="project" value="Ensembl"/>
</dbReference>
<evidence type="ECO:0000256" key="19">
    <source>
        <dbReference type="SAM" id="Phobius"/>
    </source>
</evidence>
<name>G3WG15_SARHA</name>
<dbReference type="InterPro" id="IPR000483">
    <property type="entry name" value="Cys-rich_flank_reg_C"/>
</dbReference>
<dbReference type="GO" id="GO:0002755">
    <property type="term" value="P:MyD88-dependent toll-like receptor signaling pathway"/>
    <property type="evidence" value="ECO:0007669"/>
    <property type="project" value="TreeGrafter"/>
</dbReference>
<evidence type="ECO:0000313" key="23">
    <source>
        <dbReference type="Proteomes" id="UP000007648"/>
    </source>
</evidence>
<dbReference type="Pfam" id="PF18831">
    <property type="entry name" value="LRR_11"/>
    <property type="match status" value="1"/>
</dbReference>
<comment type="subunit">
    <text evidence="16">M-shaped tetramer of two CD180-LY86 heterodimers.</text>
</comment>
<dbReference type="FunCoup" id="G3WG15">
    <property type="interactions" value="27"/>
</dbReference>
<feature type="transmembrane region" description="Helical" evidence="19">
    <location>
        <begin position="630"/>
        <end position="654"/>
    </location>
</feature>
<dbReference type="CTD" id="4064"/>
<evidence type="ECO:0000256" key="18">
    <source>
        <dbReference type="ARBA" id="ARBA00077992"/>
    </source>
</evidence>
<dbReference type="OrthoDB" id="676979at2759"/>
<dbReference type="GO" id="GO:0072686">
    <property type="term" value="C:mitotic spindle"/>
    <property type="evidence" value="ECO:0007669"/>
    <property type="project" value="Ensembl"/>
</dbReference>
<protein>
    <recommendedName>
        <fullName evidence="17">CD180 antigen</fullName>
    </recommendedName>
    <alternativeName>
        <fullName evidence="18">Radioprotective 105 kDa protein</fullName>
    </alternativeName>
</protein>
<evidence type="ECO:0000256" key="2">
    <source>
        <dbReference type="ARBA" id="ARBA00009634"/>
    </source>
</evidence>
<dbReference type="InParanoid" id="G3WG15"/>
<dbReference type="GO" id="GO:0050829">
    <property type="term" value="P:defense response to Gram-negative bacterium"/>
    <property type="evidence" value="ECO:0007669"/>
    <property type="project" value="TreeGrafter"/>
</dbReference>
<dbReference type="PROSITE" id="PS51450">
    <property type="entry name" value="LRR"/>
    <property type="match status" value="1"/>
</dbReference>
<dbReference type="InterPro" id="IPR032675">
    <property type="entry name" value="LRR_dom_sf"/>
</dbReference>
<evidence type="ECO:0000259" key="21">
    <source>
        <dbReference type="SMART" id="SM00082"/>
    </source>
</evidence>
<reference evidence="22 23" key="1">
    <citation type="journal article" date="2011" name="Proc. Natl. Acad. Sci. U.S.A.">
        <title>Genetic diversity and population structure of the endangered marsupial Sarcophilus harrisii (Tasmanian devil).</title>
        <authorList>
            <person name="Miller W."/>
            <person name="Hayes V.M."/>
            <person name="Ratan A."/>
            <person name="Petersen D.C."/>
            <person name="Wittekindt N.E."/>
            <person name="Miller J."/>
            <person name="Walenz B."/>
            <person name="Knight J."/>
            <person name="Qi J."/>
            <person name="Zhao F."/>
            <person name="Wang Q."/>
            <person name="Bedoya-Reina O.C."/>
            <person name="Katiyar N."/>
            <person name="Tomsho L.P."/>
            <person name="Kasson L.M."/>
            <person name="Hardie R.A."/>
            <person name="Woodbridge P."/>
            <person name="Tindall E.A."/>
            <person name="Bertelsen M.F."/>
            <person name="Dixon D."/>
            <person name="Pyecroft S."/>
            <person name="Helgen K.M."/>
            <person name="Lesk A.M."/>
            <person name="Pringle T.H."/>
            <person name="Patterson N."/>
            <person name="Zhang Y."/>
            <person name="Kreiss A."/>
            <person name="Woods G.M."/>
            <person name="Jones M.E."/>
            <person name="Schuster S.C."/>
        </authorList>
    </citation>
    <scope>NUCLEOTIDE SEQUENCE [LARGE SCALE GENOMIC DNA]</scope>
</reference>
<feature type="domain" description="LRRCT" evidence="21">
    <location>
        <begin position="581"/>
        <end position="630"/>
    </location>
</feature>
<dbReference type="PANTHER" id="PTHR24365">
    <property type="entry name" value="TOLL-LIKE RECEPTOR"/>
    <property type="match status" value="1"/>
</dbReference>
<dbReference type="GO" id="GO:0032497">
    <property type="term" value="P:detection of lipopolysaccharide"/>
    <property type="evidence" value="ECO:0007669"/>
    <property type="project" value="TreeGrafter"/>
</dbReference>
<evidence type="ECO:0000256" key="7">
    <source>
        <dbReference type="ARBA" id="ARBA00022729"/>
    </source>
</evidence>
<dbReference type="SUPFAM" id="SSF52058">
    <property type="entry name" value="L domain-like"/>
    <property type="match status" value="2"/>
</dbReference>
<dbReference type="InterPro" id="IPR001611">
    <property type="entry name" value="Leu-rich_rpt"/>
</dbReference>
<dbReference type="InterPro" id="IPR003591">
    <property type="entry name" value="Leu-rich_rpt_typical-subtyp"/>
</dbReference>
<dbReference type="AlphaFoldDB" id="G3WG15"/>
<dbReference type="RefSeq" id="XP_023351555.1">
    <property type="nucleotide sequence ID" value="XM_023495787.2"/>
</dbReference>
<evidence type="ECO:0000256" key="9">
    <source>
        <dbReference type="ARBA" id="ARBA00022859"/>
    </source>
</evidence>
<dbReference type="GeneID" id="100924450"/>
<evidence type="ECO:0000256" key="6">
    <source>
        <dbReference type="ARBA" id="ARBA00022692"/>
    </source>
</evidence>
<keyword evidence="7 20" id="KW-0732">Signal</keyword>
<dbReference type="GO" id="GO:0001530">
    <property type="term" value="F:lipopolysaccharide binding"/>
    <property type="evidence" value="ECO:0007669"/>
    <property type="project" value="TreeGrafter"/>
</dbReference>
<comment type="function">
    <text evidence="15">May cooperate with MD-1 and TLR4 to mediate the innate immune response to bacterial lipopolysaccharide (LPS) in B-cells. Leads to NF-kappa-B activation. Also involved in the life/death decision of B-cells.</text>
</comment>
<dbReference type="SMART" id="SM00082">
    <property type="entry name" value="LRRCT"/>
    <property type="match status" value="1"/>
</dbReference>
<evidence type="ECO:0000256" key="4">
    <source>
        <dbReference type="ARBA" id="ARBA00022588"/>
    </source>
</evidence>
<dbReference type="KEGG" id="shr:100924450"/>
<evidence type="ECO:0000256" key="8">
    <source>
        <dbReference type="ARBA" id="ARBA00022737"/>
    </source>
</evidence>
<dbReference type="GO" id="GO:0045087">
    <property type="term" value="P:innate immune response"/>
    <property type="evidence" value="ECO:0007669"/>
    <property type="project" value="UniProtKB-KW"/>
</dbReference>
<evidence type="ECO:0000256" key="11">
    <source>
        <dbReference type="ARBA" id="ARBA00023136"/>
    </source>
</evidence>
<dbReference type="Ensembl" id="ENSSHAT00000014489.2">
    <property type="protein sequence ID" value="ENSSHAP00000014370.1"/>
    <property type="gene ID" value="ENSSHAG00000012273.2"/>
</dbReference>
<keyword evidence="8" id="KW-0677">Repeat</keyword>
<evidence type="ECO:0000256" key="13">
    <source>
        <dbReference type="ARBA" id="ARBA00023180"/>
    </source>
</evidence>
<feature type="signal peptide" evidence="20">
    <location>
        <begin position="1"/>
        <end position="29"/>
    </location>
</feature>
<keyword evidence="12" id="KW-0675">Receptor</keyword>
<dbReference type="GO" id="GO:0005730">
    <property type="term" value="C:nucleolus"/>
    <property type="evidence" value="ECO:0007669"/>
    <property type="project" value="Ensembl"/>
</dbReference>
<evidence type="ECO:0000256" key="16">
    <source>
        <dbReference type="ARBA" id="ARBA00066248"/>
    </source>
</evidence>
<comment type="similarity">
    <text evidence="2">Belongs to the Toll-like receptor family.</text>
</comment>
<reference evidence="22" key="2">
    <citation type="submission" date="2025-08" db="UniProtKB">
        <authorList>
            <consortium name="Ensembl"/>
        </authorList>
    </citation>
    <scope>IDENTIFICATION</scope>
</reference>